<gene>
    <name evidence="1" type="ORF">CLV25_103278</name>
</gene>
<accession>A0A4R2EVA7</accession>
<keyword evidence="2" id="KW-1185">Reference proteome</keyword>
<evidence type="ECO:0000313" key="1">
    <source>
        <dbReference type="EMBL" id="TCN70754.1"/>
    </source>
</evidence>
<evidence type="ECO:0000313" key="2">
    <source>
        <dbReference type="Proteomes" id="UP000294830"/>
    </source>
</evidence>
<proteinExistence type="predicted"/>
<name>A0A4R2EVA7_9BACT</name>
<reference evidence="1 2" key="1">
    <citation type="submission" date="2019-03" db="EMBL/GenBank/DDBJ databases">
        <title>Genomic Encyclopedia of Archaeal and Bacterial Type Strains, Phase II (KMG-II): from individual species to whole genera.</title>
        <authorList>
            <person name="Goeker M."/>
        </authorList>
    </citation>
    <scope>NUCLEOTIDE SEQUENCE [LARGE SCALE GENOMIC DNA]</scope>
    <source>
        <strain evidence="1 2">RL-C</strain>
    </source>
</reference>
<protein>
    <submittedName>
        <fullName evidence="1">Uncharacterized protein</fullName>
    </submittedName>
</protein>
<dbReference type="Proteomes" id="UP000294830">
    <property type="component" value="Unassembled WGS sequence"/>
</dbReference>
<comment type="caution">
    <text evidence="1">The sequence shown here is derived from an EMBL/GenBank/DDBJ whole genome shotgun (WGS) entry which is preliminary data.</text>
</comment>
<organism evidence="1 2">
    <name type="scientific">Acetobacteroides hydrogenigenes</name>
    <dbReference type="NCBI Taxonomy" id="979970"/>
    <lineage>
        <taxon>Bacteria</taxon>
        <taxon>Pseudomonadati</taxon>
        <taxon>Bacteroidota</taxon>
        <taxon>Bacteroidia</taxon>
        <taxon>Bacteroidales</taxon>
        <taxon>Rikenellaceae</taxon>
        <taxon>Acetobacteroides</taxon>
    </lineage>
</organism>
<dbReference type="AlphaFoldDB" id="A0A4R2EVA7"/>
<sequence>MLTDTSIRCNLGLNRNLIDGKSWILICFIEFKSLIFAPANEENAMFTEVLRKMRDVLLFKKV</sequence>
<dbReference type="EMBL" id="SLWB01000003">
    <property type="protein sequence ID" value="TCN70754.1"/>
    <property type="molecule type" value="Genomic_DNA"/>
</dbReference>